<accession>A0A7S1KPR1</accession>
<organism evidence="3">
    <name type="scientific">Percolomonas cosmopolitus</name>
    <dbReference type="NCBI Taxonomy" id="63605"/>
    <lineage>
        <taxon>Eukaryota</taxon>
        <taxon>Discoba</taxon>
        <taxon>Heterolobosea</taxon>
        <taxon>Tetramitia</taxon>
        <taxon>Eutetramitia</taxon>
        <taxon>Percolomonadidae</taxon>
        <taxon>Percolomonas</taxon>
    </lineage>
</organism>
<feature type="region of interest" description="Disordered" evidence="1">
    <location>
        <begin position="75"/>
        <end position="98"/>
    </location>
</feature>
<evidence type="ECO:0000256" key="1">
    <source>
        <dbReference type="SAM" id="MobiDB-lite"/>
    </source>
</evidence>
<dbReference type="GO" id="GO:0005675">
    <property type="term" value="C:transcription factor TFIIH holo complex"/>
    <property type="evidence" value="ECO:0007669"/>
    <property type="project" value="TreeGrafter"/>
</dbReference>
<proteinExistence type="predicted"/>
<dbReference type="GO" id="GO:0006357">
    <property type="term" value="P:regulation of transcription by RNA polymerase II"/>
    <property type="evidence" value="ECO:0007669"/>
    <property type="project" value="TreeGrafter"/>
</dbReference>
<protein>
    <recommendedName>
        <fullName evidence="2">MAT1 centre domain-containing protein</fullName>
    </recommendedName>
</protein>
<name>A0A7S1KPR1_9EUKA</name>
<evidence type="ECO:0000313" key="3">
    <source>
        <dbReference type="EMBL" id="CAD9079121.1"/>
    </source>
</evidence>
<dbReference type="PANTHER" id="PTHR12683:SF13">
    <property type="entry name" value="CDK-ACTIVATING KINASE ASSEMBLY FACTOR MAT1"/>
    <property type="match status" value="1"/>
</dbReference>
<reference evidence="3" key="1">
    <citation type="submission" date="2021-01" db="EMBL/GenBank/DDBJ databases">
        <authorList>
            <person name="Corre E."/>
            <person name="Pelletier E."/>
            <person name="Niang G."/>
            <person name="Scheremetjew M."/>
            <person name="Finn R."/>
            <person name="Kale V."/>
            <person name="Holt S."/>
            <person name="Cochrane G."/>
            <person name="Meng A."/>
            <person name="Brown T."/>
            <person name="Cohen L."/>
        </authorList>
    </citation>
    <scope>NUCLEOTIDE SEQUENCE</scope>
    <source>
        <strain evidence="3">WS</strain>
    </source>
</reference>
<feature type="compositionally biased region" description="Basic residues" evidence="1">
    <location>
        <begin position="82"/>
        <end position="98"/>
    </location>
</feature>
<dbReference type="GO" id="GO:0006281">
    <property type="term" value="P:DNA repair"/>
    <property type="evidence" value="ECO:0007669"/>
    <property type="project" value="TreeGrafter"/>
</dbReference>
<dbReference type="PANTHER" id="PTHR12683">
    <property type="entry name" value="CDK-ACTIVATING KINASE ASSEMBLY FACTOR MAT1"/>
    <property type="match status" value="1"/>
</dbReference>
<feature type="domain" description="MAT1 centre" evidence="2">
    <location>
        <begin position="2"/>
        <end position="69"/>
    </location>
</feature>
<gene>
    <name evidence="3" type="ORF">PCOS0759_LOCUS2353</name>
</gene>
<dbReference type="EMBL" id="HBGD01002840">
    <property type="protein sequence ID" value="CAD9079121.1"/>
    <property type="molecule type" value="Transcribed_RNA"/>
</dbReference>
<dbReference type="InterPro" id="IPR015877">
    <property type="entry name" value="MAT1_centre"/>
</dbReference>
<evidence type="ECO:0000259" key="2">
    <source>
        <dbReference type="Pfam" id="PF06391"/>
    </source>
</evidence>
<dbReference type="AlphaFoldDB" id="A0A7S1KPR1"/>
<sequence>MFNPSWLQKETKIRNEIMTQFERASDDFATFDQYNDHLEMLENWIFNLVNNENLEQTRHEIEQYKRQVTMESGSLLVDDKRKGQKRKLKPKAGGKTAKKRKLEDYNKPTLQQQNLFRSVPRLLSPNRQNAPPYRQPLTAELLEKRRNAGGFSSQFMQDRMMQEACRLVFCV</sequence>
<dbReference type="Pfam" id="PF06391">
    <property type="entry name" value="MAT1"/>
    <property type="match status" value="1"/>
</dbReference>